<dbReference type="GO" id="GO:0016020">
    <property type="term" value="C:membrane"/>
    <property type="evidence" value="ECO:0007669"/>
    <property type="project" value="InterPro"/>
</dbReference>
<comment type="similarity">
    <text evidence="3 9">Belongs to the glycosyl hydrolase 47 family.</text>
</comment>
<evidence type="ECO:0000256" key="3">
    <source>
        <dbReference type="ARBA" id="ARBA00007658"/>
    </source>
</evidence>
<feature type="compositionally biased region" description="Low complexity" evidence="10">
    <location>
        <begin position="66"/>
        <end position="76"/>
    </location>
</feature>
<evidence type="ECO:0000256" key="1">
    <source>
        <dbReference type="ARBA" id="ARBA00001913"/>
    </source>
</evidence>
<feature type="disulfide bond" evidence="8">
    <location>
        <begin position="746"/>
        <end position="776"/>
    </location>
</feature>
<dbReference type="PANTHER" id="PTHR11742">
    <property type="entry name" value="MANNOSYL-OLIGOSACCHARIDE ALPHA-1,2-MANNOSIDASE-RELATED"/>
    <property type="match status" value="1"/>
</dbReference>
<evidence type="ECO:0000256" key="9">
    <source>
        <dbReference type="RuleBase" id="RU361193"/>
    </source>
</evidence>
<feature type="binding site" evidence="7">
    <location>
        <position position="924"/>
    </location>
    <ligand>
        <name>Ca(2+)</name>
        <dbReference type="ChEBI" id="CHEBI:29108"/>
    </ligand>
</feature>
<dbReference type="GO" id="GO:0005783">
    <property type="term" value="C:endoplasmic reticulum"/>
    <property type="evidence" value="ECO:0007669"/>
    <property type="project" value="TreeGrafter"/>
</dbReference>
<feature type="region of interest" description="Disordered" evidence="10">
    <location>
        <begin position="1"/>
        <end position="113"/>
    </location>
</feature>
<feature type="region of interest" description="Disordered" evidence="10">
    <location>
        <begin position="128"/>
        <end position="153"/>
    </location>
</feature>
<feature type="active site" description="Proton donor" evidence="6">
    <location>
        <position position="790"/>
    </location>
</feature>
<dbReference type="InterPro" id="IPR001382">
    <property type="entry name" value="Glyco_hydro_47"/>
</dbReference>
<feature type="compositionally biased region" description="Low complexity" evidence="10">
    <location>
        <begin position="1131"/>
        <end position="1149"/>
    </location>
</feature>
<dbReference type="GO" id="GO:0036503">
    <property type="term" value="P:ERAD pathway"/>
    <property type="evidence" value="ECO:0007669"/>
    <property type="project" value="UniProtKB-ARBA"/>
</dbReference>
<dbReference type="GO" id="GO:0004571">
    <property type="term" value="F:mannosyl-oligosaccharide 1,2-alpha-mannosidase activity"/>
    <property type="evidence" value="ECO:0007669"/>
    <property type="project" value="InterPro"/>
</dbReference>
<dbReference type="AlphaFoldDB" id="A0A5C3EU73"/>
<evidence type="ECO:0000256" key="4">
    <source>
        <dbReference type="ARBA" id="ARBA00022801"/>
    </source>
</evidence>
<dbReference type="InterPro" id="IPR012341">
    <property type="entry name" value="6hp_glycosidase-like_sf"/>
</dbReference>
<dbReference type="GO" id="GO:0005509">
    <property type="term" value="F:calcium ion binding"/>
    <property type="evidence" value="ECO:0007669"/>
    <property type="project" value="InterPro"/>
</dbReference>
<dbReference type="Proteomes" id="UP000323386">
    <property type="component" value="Unassembled WGS sequence"/>
</dbReference>
<dbReference type="PRINTS" id="PR00747">
    <property type="entry name" value="GLYHDRLASE47"/>
</dbReference>
<feature type="region of interest" description="Disordered" evidence="10">
    <location>
        <begin position="1120"/>
        <end position="1196"/>
    </location>
</feature>
<dbReference type="EC" id="3.2.1.-" evidence="9"/>
<dbReference type="OrthoDB" id="8118055at2759"/>
<dbReference type="InterPro" id="IPR036026">
    <property type="entry name" value="Seven-hairpin_glycosidases"/>
</dbReference>
<evidence type="ECO:0000256" key="6">
    <source>
        <dbReference type="PIRSR" id="PIRSR601382-1"/>
    </source>
</evidence>
<keyword evidence="5 8" id="KW-1015">Disulfide bond</keyword>
<feature type="active site" evidence="6">
    <location>
        <position position="679"/>
    </location>
</feature>
<dbReference type="EMBL" id="OOIP01000003">
    <property type="protein sequence ID" value="SPO35904.1"/>
    <property type="molecule type" value="Genomic_DNA"/>
</dbReference>
<name>A0A5C3EU73_9BASI</name>
<evidence type="ECO:0000313" key="12">
    <source>
        <dbReference type="Proteomes" id="UP000323386"/>
    </source>
</evidence>
<evidence type="ECO:0000256" key="5">
    <source>
        <dbReference type="ARBA" id="ARBA00023157"/>
    </source>
</evidence>
<comment type="pathway">
    <text evidence="2">Protein modification; protein glycosylation.</text>
</comment>
<feature type="compositionally biased region" description="Basic and acidic residues" evidence="10">
    <location>
        <begin position="1184"/>
        <end position="1196"/>
    </location>
</feature>
<feature type="compositionally biased region" description="Low complexity" evidence="10">
    <location>
        <begin position="228"/>
        <end position="278"/>
    </location>
</feature>
<keyword evidence="12" id="KW-1185">Reference proteome</keyword>
<evidence type="ECO:0000313" key="11">
    <source>
        <dbReference type="EMBL" id="SPO35904.1"/>
    </source>
</evidence>
<keyword evidence="9" id="KW-0326">Glycosidase</keyword>
<evidence type="ECO:0000256" key="8">
    <source>
        <dbReference type="PIRSR" id="PIRSR601382-3"/>
    </source>
</evidence>
<accession>A0A5C3EU73</accession>
<feature type="compositionally biased region" description="Basic and acidic residues" evidence="10">
    <location>
        <begin position="128"/>
        <end position="137"/>
    </location>
</feature>
<dbReference type="InterPro" id="IPR050749">
    <property type="entry name" value="Glycosyl_Hydrolase_47"/>
</dbReference>
<feature type="region of interest" description="Disordered" evidence="10">
    <location>
        <begin position="583"/>
        <end position="602"/>
    </location>
</feature>
<organism evidence="11 12">
    <name type="scientific">Pseudozyma flocculosa</name>
    <dbReference type="NCBI Taxonomy" id="84751"/>
    <lineage>
        <taxon>Eukaryota</taxon>
        <taxon>Fungi</taxon>
        <taxon>Dikarya</taxon>
        <taxon>Basidiomycota</taxon>
        <taxon>Ustilaginomycotina</taxon>
        <taxon>Ustilaginomycetes</taxon>
        <taxon>Ustilaginales</taxon>
        <taxon>Ustilaginaceae</taxon>
        <taxon>Pseudozyma</taxon>
    </lineage>
</organism>
<dbReference type="Pfam" id="PF01532">
    <property type="entry name" value="Glyco_hydro_47"/>
    <property type="match status" value="1"/>
</dbReference>
<keyword evidence="4 9" id="KW-0378">Hydrolase</keyword>
<proteinExistence type="inferred from homology"/>
<feature type="region of interest" description="Disordered" evidence="10">
    <location>
        <begin position="1033"/>
        <end position="1075"/>
    </location>
</feature>
<dbReference type="Gene3D" id="1.50.10.10">
    <property type="match status" value="1"/>
</dbReference>
<gene>
    <name evidence="11" type="ORF">PSFLO_01375</name>
</gene>
<evidence type="ECO:0000256" key="7">
    <source>
        <dbReference type="PIRSR" id="PIRSR601382-2"/>
    </source>
</evidence>
<feature type="active site" description="Proton donor" evidence="6">
    <location>
        <position position="532"/>
    </location>
</feature>
<evidence type="ECO:0000256" key="10">
    <source>
        <dbReference type="SAM" id="MobiDB-lite"/>
    </source>
</evidence>
<comment type="cofactor">
    <cofactor evidence="1 7">
        <name>Ca(2+)</name>
        <dbReference type="ChEBI" id="CHEBI:29108"/>
    </cofactor>
</comment>
<reference evidence="11 12" key="1">
    <citation type="submission" date="2018-03" db="EMBL/GenBank/DDBJ databases">
        <authorList>
            <person name="Guldener U."/>
        </authorList>
    </citation>
    <scope>NUCLEOTIDE SEQUENCE [LARGE SCALE GENOMIC DNA]</scope>
    <source>
        <strain evidence="11 12">DAOM196992</strain>
    </source>
</reference>
<feature type="region of interest" description="Disordered" evidence="10">
    <location>
        <begin position="369"/>
        <end position="395"/>
    </location>
</feature>
<evidence type="ECO:0000256" key="2">
    <source>
        <dbReference type="ARBA" id="ARBA00004922"/>
    </source>
</evidence>
<protein>
    <recommendedName>
        <fullName evidence="9">alpha-1,2-Mannosidase</fullName>
        <ecNumber evidence="9">3.2.1.-</ecNumber>
    </recommendedName>
</protein>
<dbReference type="PANTHER" id="PTHR11742:SF103">
    <property type="entry name" value="ENDOPLASMIC RETICULUM MANNOSIDASE MNL2-RELATED"/>
    <property type="match status" value="1"/>
</dbReference>
<sequence>MAMDGSAGVEDTSQGQTTATPPLAVPHSPTARSDPDASADDELSLIPLQDDYRTDSRTSSLRHRTAASVAASSPAPREATSRPRSTVAGHWRLPLPSHGSPDPGISSRHAAQGLSNWSSISSSAASDDHLNGFEHSRRAGGGASGNHDLPRGSRLRATPLLCRPTMTSALVSWASRHKRAATLALVALSLYVQLQLVGPYISQLDSYRSIKESDWQSWRWNPPDHSSSRPGAASAGPASDVAPSPAAPSAAGSAPASASASPYPIPGSSDGSNLVSSSDPRLGANISFQVQPVTPAVFPAALDPTAFSADVDVASQLYADFDPHRGELPTHLRGVLEREPVLVPPPQPPKAPKIKPEMWPKRAWYARSNSTMRDAQRPERQPVEEDWRPPPWDSWRPPLAELGAASRGRPLPKVQHAFTDPRKHSGHRNDPARDELNAYRQRLVRNAFLHAWEGYKKHAWGHDELRPVSKRAQDNFNGWGATIVDALDTLLVMDLPDQYDLARQHVRDIDFTLVAGDRSAYGAADGRIPVFETAIRYLGGFLSAYDLSGDTLMRDRAEELAQLILPAFDTATGVPVGRIKMPKPFASSSTSEPEVERPYAPPRQQGSVVLAEAGSMLLEFTRLWQVTGNRTYFDRVQRSTDWLDHNMTRDGRPGTLLSTTLYPDRRTLYGSYRFGGMADSYYEYLIKEHQLLGGKLPQYPRMYGDAIDSAKFFLMQEVDTVPGVRLLNIGERSYGRFTSKLEHLTCFSGGMLGLGARLMPERRGDVDLATAFTETCYWAYNSSATGLGPEHLVFYASDDSSRFHLISLEDGTQRRGKARGSPLVGVSSSAGHYLNRPETIESVFYMWRITGDVQWQERGWQMFASWVYHAMTDAGFSAIHDVHSVPADWTDSMESFTFAETFKYYYLLFSPPELVSLDEYVFTTEAHPLLAPKKGQWAVPGQGSRRFWNGPRQAAAQAAGNDGDGSAAYSGGEGGEYGGLTNNQKHAVYDIWRQKNAKVVVASSLIETLGADALKSTLKGLLGGVDWDKLVPTRGGGGKSGSDVAGGATARSDDGEAPTCDAEHPCDGDAQLGEGIGELPAGAQLIEFADGTFALDLGEGESDFRLKLLAAAAAAASRQAENGGESEAQVAGAAASTPPSSSLSGSRRPLTAKEEEEEEEAAEVHRLNQMQAARFRSKGLVAPDRSKGQKRRLDSQ</sequence>
<feature type="active site" evidence="6">
    <location>
        <position position="838"/>
    </location>
</feature>
<keyword evidence="7" id="KW-0106">Calcium</keyword>
<keyword evidence="7" id="KW-0479">Metal-binding</keyword>
<feature type="region of interest" description="Disordered" evidence="10">
    <location>
        <begin position="220"/>
        <end position="278"/>
    </location>
</feature>
<feature type="compositionally biased region" description="Polar residues" evidence="10">
    <location>
        <begin position="11"/>
        <end position="20"/>
    </location>
</feature>
<dbReference type="SUPFAM" id="SSF48225">
    <property type="entry name" value="Seven-hairpin glycosidases"/>
    <property type="match status" value="1"/>
</dbReference>
<dbReference type="GO" id="GO:0005975">
    <property type="term" value="P:carbohydrate metabolic process"/>
    <property type="evidence" value="ECO:0007669"/>
    <property type="project" value="InterPro"/>
</dbReference>
<feature type="compositionally biased region" description="Basic and acidic residues" evidence="10">
    <location>
        <begin position="374"/>
        <end position="388"/>
    </location>
</feature>